<name>A0A0C9XPG9_9AGAR</name>
<gene>
    <name evidence="3" type="ORF">K443DRAFT_9558</name>
</gene>
<proteinExistence type="predicted"/>
<dbReference type="STRING" id="1095629.A0A0C9XPG9"/>
<dbReference type="PANTHER" id="PTHR33119">
    <property type="entry name" value="IFI3P"/>
    <property type="match status" value="1"/>
</dbReference>
<feature type="domain" description="DUF4246" evidence="1">
    <location>
        <begin position="108"/>
        <end position="504"/>
    </location>
</feature>
<dbReference type="Proteomes" id="UP000054477">
    <property type="component" value="Unassembled WGS sequence"/>
</dbReference>
<dbReference type="HOGENOM" id="CLU_012066_3_2_1"/>
<protein>
    <submittedName>
        <fullName evidence="3">Uncharacterized protein</fullName>
    </submittedName>
</protein>
<feature type="domain" description="DUF4246" evidence="2">
    <location>
        <begin position="48"/>
        <end position="86"/>
    </location>
</feature>
<dbReference type="InterPro" id="IPR049207">
    <property type="entry name" value="DUF4246_N"/>
</dbReference>
<reference evidence="3 4" key="1">
    <citation type="submission" date="2014-04" db="EMBL/GenBank/DDBJ databases">
        <authorList>
            <consortium name="DOE Joint Genome Institute"/>
            <person name="Kuo A."/>
            <person name="Kohler A."/>
            <person name="Nagy L.G."/>
            <person name="Floudas D."/>
            <person name="Copeland A."/>
            <person name="Barry K.W."/>
            <person name="Cichocki N."/>
            <person name="Veneault-Fourrey C."/>
            <person name="LaButti K."/>
            <person name="Lindquist E.A."/>
            <person name="Lipzen A."/>
            <person name="Lundell T."/>
            <person name="Morin E."/>
            <person name="Murat C."/>
            <person name="Sun H."/>
            <person name="Tunlid A."/>
            <person name="Henrissat B."/>
            <person name="Grigoriev I.V."/>
            <person name="Hibbett D.S."/>
            <person name="Martin F."/>
            <person name="Nordberg H.P."/>
            <person name="Cantor M.N."/>
            <person name="Hua S.X."/>
        </authorList>
    </citation>
    <scope>NUCLEOTIDE SEQUENCE [LARGE SCALE GENOMIC DNA]</scope>
    <source>
        <strain evidence="3 4">LaAM-08-1</strain>
    </source>
</reference>
<accession>A0A0C9XPG9</accession>
<evidence type="ECO:0000313" key="4">
    <source>
        <dbReference type="Proteomes" id="UP000054477"/>
    </source>
</evidence>
<dbReference type="Pfam" id="PF14033">
    <property type="entry name" value="DUF4246"/>
    <property type="match status" value="1"/>
</dbReference>
<dbReference type="PANTHER" id="PTHR33119:SF1">
    <property type="entry name" value="FE2OG DIOXYGENASE DOMAIN-CONTAINING PROTEIN"/>
    <property type="match status" value="1"/>
</dbReference>
<evidence type="ECO:0000313" key="3">
    <source>
        <dbReference type="EMBL" id="KIJ97902.1"/>
    </source>
</evidence>
<sequence>MPNALPADHHKGYRHPFLFGIHYLGGVGGKQQISHYSLNNIYGRPPDNPRTLSELAMSQFSAELRRKPEWWKSFQNQDVRFSWAEEARERLWNVRTPSSSADVQLSEKQINYVLDELAGYKSLLDEENGCQVSCFERIWESDSLLETATIGQLQEELGELQKDSLHLTRNEDGVTISVIEPMLYSLVYNQTLVSNFSHRPLRSLPPPPSTDIYTVCSQFAYLPADVWIPADGSPIKFSSYINNLHPENSLLYNLLKICLSGFIPLFEHTLTDLHRNNPLMQRILGPCTYTIWDEPECPEFSDDEDGWLNYEREVREWVMNRPLQLPDVPDTGYPGGLERRKHTVSLKGRNVQVVVRVSKVHLTPKGPSFPGSEWHVEGMRSERIVACGIHILSSENLTSSSLQFRMAVTYPRGFFAGDTGATLRTWGLTDGDSCHQYIGSVPVRSGLSLVFPNIYQHCHTPFEILDPTKEGEMTLIHFLLVDPDIKPIVSTSSVGPQQKTWTRKALNECLDPRLPIEVVDNIMDHTEGLMTDEEAEVYRQEMIKSRARFTQCSNNYHFCIPFDIWNGPDFAH</sequence>
<evidence type="ECO:0000259" key="2">
    <source>
        <dbReference type="Pfam" id="PF21666"/>
    </source>
</evidence>
<dbReference type="InterPro" id="IPR025340">
    <property type="entry name" value="DUF4246"/>
</dbReference>
<dbReference type="EMBL" id="KN838681">
    <property type="protein sequence ID" value="KIJ97902.1"/>
    <property type="molecule type" value="Genomic_DNA"/>
</dbReference>
<dbReference type="AlphaFoldDB" id="A0A0C9XPG9"/>
<reference evidence="4" key="2">
    <citation type="submission" date="2015-01" db="EMBL/GenBank/DDBJ databases">
        <title>Evolutionary Origins and Diversification of the Mycorrhizal Mutualists.</title>
        <authorList>
            <consortium name="DOE Joint Genome Institute"/>
            <consortium name="Mycorrhizal Genomics Consortium"/>
            <person name="Kohler A."/>
            <person name="Kuo A."/>
            <person name="Nagy L.G."/>
            <person name="Floudas D."/>
            <person name="Copeland A."/>
            <person name="Barry K.W."/>
            <person name="Cichocki N."/>
            <person name="Veneault-Fourrey C."/>
            <person name="LaButti K."/>
            <person name="Lindquist E.A."/>
            <person name="Lipzen A."/>
            <person name="Lundell T."/>
            <person name="Morin E."/>
            <person name="Murat C."/>
            <person name="Riley R."/>
            <person name="Ohm R."/>
            <person name="Sun H."/>
            <person name="Tunlid A."/>
            <person name="Henrissat B."/>
            <person name="Grigoriev I.V."/>
            <person name="Hibbett D.S."/>
            <person name="Martin F."/>
        </authorList>
    </citation>
    <scope>NUCLEOTIDE SEQUENCE [LARGE SCALE GENOMIC DNA]</scope>
    <source>
        <strain evidence="4">LaAM-08-1</strain>
    </source>
</reference>
<dbReference type="OrthoDB" id="415532at2759"/>
<dbReference type="Pfam" id="PF21666">
    <property type="entry name" value="DUF4246_N"/>
    <property type="match status" value="1"/>
</dbReference>
<dbReference type="InterPro" id="IPR049192">
    <property type="entry name" value="DUF4246_C"/>
</dbReference>
<evidence type="ECO:0000259" key="1">
    <source>
        <dbReference type="Pfam" id="PF14033"/>
    </source>
</evidence>
<organism evidence="3 4">
    <name type="scientific">Laccaria amethystina LaAM-08-1</name>
    <dbReference type="NCBI Taxonomy" id="1095629"/>
    <lineage>
        <taxon>Eukaryota</taxon>
        <taxon>Fungi</taxon>
        <taxon>Dikarya</taxon>
        <taxon>Basidiomycota</taxon>
        <taxon>Agaricomycotina</taxon>
        <taxon>Agaricomycetes</taxon>
        <taxon>Agaricomycetidae</taxon>
        <taxon>Agaricales</taxon>
        <taxon>Agaricineae</taxon>
        <taxon>Hydnangiaceae</taxon>
        <taxon>Laccaria</taxon>
    </lineage>
</organism>
<keyword evidence="4" id="KW-1185">Reference proteome</keyword>